<sequence length="105" mass="12341">MDDSFRGKFNMSISNNKKERKEISLVLAEDDQDNERKVRWSDIAMGPSKTPPKKFCVICGFVGKYKCYKCFKCRPNSIVRYVCSQKCDMIHKEIDCCKPKNIFIW</sequence>
<evidence type="ECO:0000313" key="1">
    <source>
        <dbReference type="EMBL" id="OII74122.1"/>
    </source>
</evidence>
<evidence type="ECO:0000313" key="2">
    <source>
        <dbReference type="Proteomes" id="UP000186176"/>
    </source>
</evidence>
<dbReference type="OrthoDB" id="74807at2759"/>
<proteinExistence type="predicted"/>
<evidence type="ECO:0008006" key="3">
    <source>
        <dbReference type="Google" id="ProtNLM"/>
    </source>
</evidence>
<dbReference type="EMBL" id="LRBP01000013">
    <property type="protein sequence ID" value="OII74122.1"/>
    <property type="molecule type" value="Genomic_DNA"/>
</dbReference>
<dbReference type="VEuPathDB" id="CryptoDB:cubi_02924"/>
<gene>
    <name evidence="1" type="ORF">cubi_02924</name>
</gene>
<dbReference type="Proteomes" id="UP000186176">
    <property type="component" value="Unassembled WGS sequence"/>
</dbReference>
<dbReference type="GeneID" id="39979714"/>
<comment type="caution">
    <text evidence="1">The sequence shown here is derived from an EMBL/GenBank/DDBJ whole genome shotgun (WGS) entry which is preliminary data.</text>
</comment>
<protein>
    <recommendedName>
        <fullName evidence="3">HIT-type domain-containing protein</fullName>
    </recommendedName>
</protein>
<dbReference type="RefSeq" id="XP_028875342.1">
    <property type="nucleotide sequence ID" value="XM_029019935.1"/>
</dbReference>
<dbReference type="CDD" id="cd21437">
    <property type="entry name" value="zf-HIT_ZNHIT1_like"/>
    <property type="match status" value="1"/>
</dbReference>
<organism evidence="1 2">
    <name type="scientific">Cryptosporidium ubiquitum</name>
    <dbReference type="NCBI Taxonomy" id="857276"/>
    <lineage>
        <taxon>Eukaryota</taxon>
        <taxon>Sar</taxon>
        <taxon>Alveolata</taxon>
        <taxon>Apicomplexa</taxon>
        <taxon>Conoidasida</taxon>
        <taxon>Coccidia</taxon>
        <taxon>Eucoccidiorida</taxon>
        <taxon>Eimeriorina</taxon>
        <taxon>Cryptosporidiidae</taxon>
        <taxon>Cryptosporidium</taxon>
    </lineage>
</organism>
<keyword evidence="2" id="KW-1185">Reference proteome</keyword>
<dbReference type="AlphaFoldDB" id="A0A1J4MIN4"/>
<accession>A0A1J4MIN4</accession>
<name>A0A1J4MIN4_9CRYT</name>
<reference evidence="1 2" key="1">
    <citation type="submission" date="2016-10" db="EMBL/GenBank/DDBJ databases">
        <title>Reductive evolution of mitochondrial metabolism and differential evolution of invasion-related proteins in Cryptosporidium.</title>
        <authorList>
            <person name="Liu S."/>
            <person name="Roellig D.M."/>
            <person name="Guo Y."/>
            <person name="Li N."/>
            <person name="Frace M.A."/>
            <person name="Tang K."/>
            <person name="Zhang L."/>
            <person name="Feng Y."/>
            <person name="Xiao L."/>
        </authorList>
    </citation>
    <scope>NUCLEOTIDE SEQUENCE [LARGE SCALE GENOMIC DNA]</scope>
    <source>
        <strain evidence="1">39726</strain>
    </source>
</reference>